<dbReference type="PANTHER" id="PTHR33164">
    <property type="entry name" value="TRANSCRIPTIONAL REGULATOR, MARR FAMILY"/>
    <property type="match status" value="1"/>
</dbReference>
<keyword evidence="3" id="KW-0804">Transcription</keyword>
<dbReference type="PROSITE" id="PS50995">
    <property type="entry name" value="HTH_MARR_2"/>
    <property type="match status" value="1"/>
</dbReference>
<evidence type="ECO:0000256" key="2">
    <source>
        <dbReference type="ARBA" id="ARBA00023125"/>
    </source>
</evidence>
<dbReference type="InterPro" id="IPR036390">
    <property type="entry name" value="WH_DNA-bd_sf"/>
</dbReference>
<dbReference type="InterPro" id="IPR039422">
    <property type="entry name" value="MarR/SlyA-like"/>
</dbReference>
<dbReference type="Proteomes" id="UP000306985">
    <property type="component" value="Unassembled WGS sequence"/>
</dbReference>
<gene>
    <name evidence="5" type="ORF">FDO65_17425</name>
</gene>
<keyword evidence="6" id="KW-1185">Reference proteome</keyword>
<dbReference type="InterPro" id="IPR023187">
    <property type="entry name" value="Tscrpt_reg_MarR-type_CS"/>
</dbReference>
<dbReference type="Pfam" id="PF01047">
    <property type="entry name" value="MarR"/>
    <property type="match status" value="1"/>
</dbReference>
<evidence type="ECO:0000313" key="5">
    <source>
        <dbReference type="EMBL" id="TKV57430.1"/>
    </source>
</evidence>
<keyword evidence="2" id="KW-0238">DNA-binding</keyword>
<evidence type="ECO:0000256" key="1">
    <source>
        <dbReference type="ARBA" id="ARBA00023015"/>
    </source>
</evidence>
<sequence length="151" mass="16098">MTGRLLATAARVVEHRWNERLRDCGVSHAGLVLLHSLSQGPSGQRELAGRLRVTEQTLARTVATLESSGHVARHQDQPDRRRRTVEITPTGLDLLARMSDIGDDLTDEIVRSAGGDVAAFRQGLLALVDHLGSGDRFGQSGTDAPGGAATS</sequence>
<dbReference type="InterPro" id="IPR036388">
    <property type="entry name" value="WH-like_DNA-bd_sf"/>
</dbReference>
<dbReference type="PROSITE" id="PS01117">
    <property type="entry name" value="HTH_MARR_1"/>
    <property type="match status" value="1"/>
</dbReference>
<dbReference type="Gene3D" id="1.10.10.10">
    <property type="entry name" value="Winged helix-like DNA-binding domain superfamily/Winged helix DNA-binding domain"/>
    <property type="match status" value="1"/>
</dbReference>
<protein>
    <submittedName>
        <fullName evidence="5">Winged helix-turn-helix transcriptional regulator</fullName>
    </submittedName>
</protein>
<dbReference type="AlphaFoldDB" id="A0A4U6QBR8"/>
<dbReference type="SMART" id="SM00347">
    <property type="entry name" value="HTH_MARR"/>
    <property type="match status" value="1"/>
</dbReference>
<dbReference type="EMBL" id="SZZH01000005">
    <property type="protein sequence ID" value="TKV57430.1"/>
    <property type="molecule type" value="Genomic_DNA"/>
</dbReference>
<dbReference type="InterPro" id="IPR000835">
    <property type="entry name" value="HTH_MarR-typ"/>
</dbReference>
<dbReference type="SUPFAM" id="SSF46785">
    <property type="entry name" value="Winged helix' DNA-binding domain"/>
    <property type="match status" value="1"/>
</dbReference>
<evidence type="ECO:0000256" key="3">
    <source>
        <dbReference type="ARBA" id="ARBA00023163"/>
    </source>
</evidence>
<dbReference type="PANTHER" id="PTHR33164:SF43">
    <property type="entry name" value="HTH-TYPE TRANSCRIPTIONAL REPRESSOR YETL"/>
    <property type="match status" value="1"/>
</dbReference>
<proteinExistence type="predicted"/>
<dbReference type="PRINTS" id="PR00598">
    <property type="entry name" value="HTHMARR"/>
</dbReference>
<dbReference type="GO" id="GO:0003677">
    <property type="term" value="F:DNA binding"/>
    <property type="evidence" value="ECO:0007669"/>
    <property type="project" value="UniProtKB-KW"/>
</dbReference>
<organism evidence="5 6">
    <name type="scientific">Nakamurella flava</name>
    <dbReference type="NCBI Taxonomy" id="2576308"/>
    <lineage>
        <taxon>Bacteria</taxon>
        <taxon>Bacillati</taxon>
        <taxon>Actinomycetota</taxon>
        <taxon>Actinomycetes</taxon>
        <taxon>Nakamurellales</taxon>
        <taxon>Nakamurellaceae</taxon>
        <taxon>Nakamurella</taxon>
    </lineage>
</organism>
<feature type="domain" description="HTH marR-type" evidence="4">
    <location>
        <begin position="1"/>
        <end position="133"/>
    </location>
</feature>
<dbReference type="GO" id="GO:0003700">
    <property type="term" value="F:DNA-binding transcription factor activity"/>
    <property type="evidence" value="ECO:0007669"/>
    <property type="project" value="InterPro"/>
</dbReference>
<dbReference type="OrthoDB" id="69852at2"/>
<keyword evidence="1" id="KW-0805">Transcription regulation</keyword>
<name>A0A4U6QBR8_9ACTN</name>
<evidence type="ECO:0000259" key="4">
    <source>
        <dbReference type="PROSITE" id="PS50995"/>
    </source>
</evidence>
<reference evidence="5 6" key="1">
    <citation type="submission" date="2019-05" db="EMBL/GenBank/DDBJ databases">
        <title>Nakamurella sp. N5BH11, whole genome shotgun sequence.</title>
        <authorList>
            <person name="Tuo L."/>
        </authorList>
    </citation>
    <scope>NUCLEOTIDE SEQUENCE [LARGE SCALE GENOMIC DNA]</scope>
    <source>
        <strain evidence="5 6">N5BH11</strain>
    </source>
</reference>
<comment type="caution">
    <text evidence="5">The sequence shown here is derived from an EMBL/GenBank/DDBJ whole genome shotgun (WGS) entry which is preliminary data.</text>
</comment>
<dbReference type="GO" id="GO:0006950">
    <property type="term" value="P:response to stress"/>
    <property type="evidence" value="ECO:0007669"/>
    <property type="project" value="TreeGrafter"/>
</dbReference>
<accession>A0A4U6QBR8</accession>
<evidence type="ECO:0000313" key="6">
    <source>
        <dbReference type="Proteomes" id="UP000306985"/>
    </source>
</evidence>